<gene>
    <name evidence="3" type="ORF">ACFQS1_00405</name>
</gene>
<dbReference type="InterPro" id="IPR011008">
    <property type="entry name" value="Dimeric_a/b-barrel"/>
</dbReference>
<proteinExistence type="inferred from homology"/>
<dbReference type="Proteomes" id="UP001596548">
    <property type="component" value="Unassembled WGS sequence"/>
</dbReference>
<comment type="similarity">
    <text evidence="1">Belongs to the YciI family.</text>
</comment>
<dbReference type="Gene3D" id="3.30.70.1060">
    <property type="entry name" value="Dimeric alpha+beta barrel"/>
    <property type="match status" value="1"/>
</dbReference>
<dbReference type="SUPFAM" id="SSF54909">
    <property type="entry name" value="Dimeric alpha+beta barrel"/>
    <property type="match status" value="1"/>
</dbReference>
<evidence type="ECO:0000259" key="2">
    <source>
        <dbReference type="Pfam" id="PF03795"/>
    </source>
</evidence>
<accession>A0ABW2HL65</accession>
<keyword evidence="4" id="KW-1185">Reference proteome</keyword>
<dbReference type="EMBL" id="JBHTBJ010000001">
    <property type="protein sequence ID" value="MFC7272426.1"/>
    <property type="molecule type" value="Genomic_DNA"/>
</dbReference>
<protein>
    <submittedName>
        <fullName evidence="3">YciI family protein</fullName>
    </submittedName>
</protein>
<name>A0ABW2HL65_9ACTN</name>
<dbReference type="Pfam" id="PF03795">
    <property type="entry name" value="YCII"/>
    <property type="match status" value="1"/>
</dbReference>
<dbReference type="InterPro" id="IPR005545">
    <property type="entry name" value="YCII"/>
</dbReference>
<evidence type="ECO:0000256" key="1">
    <source>
        <dbReference type="ARBA" id="ARBA00007689"/>
    </source>
</evidence>
<feature type="domain" description="YCII-related" evidence="2">
    <location>
        <begin position="5"/>
        <end position="86"/>
    </location>
</feature>
<evidence type="ECO:0000313" key="4">
    <source>
        <dbReference type="Proteomes" id="UP001596548"/>
    </source>
</evidence>
<comment type="caution">
    <text evidence="3">The sequence shown here is derived from an EMBL/GenBank/DDBJ whole genome shotgun (WGS) entry which is preliminary data.</text>
</comment>
<evidence type="ECO:0000313" key="3">
    <source>
        <dbReference type="EMBL" id="MFC7272426.1"/>
    </source>
</evidence>
<organism evidence="3 4">
    <name type="scientific">Paractinoplanes rhizophilus</name>
    <dbReference type="NCBI Taxonomy" id="1416877"/>
    <lineage>
        <taxon>Bacteria</taxon>
        <taxon>Bacillati</taxon>
        <taxon>Actinomycetota</taxon>
        <taxon>Actinomycetes</taxon>
        <taxon>Micromonosporales</taxon>
        <taxon>Micromonosporaceae</taxon>
        <taxon>Paractinoplanes</taxon>
    </lineage>
</organism>
<dbReference type="RefSeq" id="WP_378963815.1">
    <property type="nucleotide sequence ID" value="NZ_JBHTBJ010000001.1"/>
</dbReference>
<reference evidence="4" key="1">
    <citation type="journal article" date="2019" name="Int. J. Syst. Evol. Microbiol.">
        <title>The Global Catalogue of Microorganisms (GCM) 10K type strain sequencing project: providing services to taxonomists for standard genome sequencing and annotation.</title>
        <authorList>
            <consortium name="The Broad Institute Genomics Platform"/>
            <consortium name="The Broad Institute Genome Sequencing Center for Infectious Disease"/>
            <person name="Wu L."/>
            <person name="Ma J."/>
        </authorList>
    </citation>
    <scope>NUCLEOTIDE SEQUENCE [LARGE SCALE GENOMIC DNA]</scope>
    <source>
        <strain evidence="4">XZYJT-10</strain>
    </source>
</reference>
<sequence length="93" mass="10031">MSLAVVLYQCAEDFAAKAPALFPAHKARLDEFHAAGDLLMVGTFGDIAKEGSMAVFAARAAAEKFVDGDPFRLSGVVSGYEIRDWSEVYTRGE</sequence>